<dbReference type="Pfam" id="PF16201">
    <property type="entry name" value="NopRA1"/>
    <property type="match status" value="1"/>
</dbReference>
<sequence length="95" mass="10766">MGLRLLMNSVQNSIEEPWQRIPSVIALFAAEASCVLLDSSHDHYAAISTFLIQSSKFNMKVIPLFDNFIWSSSVNFKAERSWILRLVYAGLNSDD</sequence>
<dbReference type="GO" id="GO:0000466">
    <property type="term" value="P:maturation of 5.8S rRNA from tricistronic rRNA transcript (SSU-rRNA, 5.8S rRNA, LSU-rRNA)"/>
    <property type="evidence" value="ECO:0007669"/>
    <property type="project" value="TreeGrafter"/>
</dbReference>
<feature type="non-terminal residue" evidence="2">
    <location>
        <position position="95"/>
    </location>
</feature>
<dbReference type="PANTHER" id="PTHR13500:SF0">
    <property type="entry name" value="NUCLEOLAR PRE-RIBOSOMAL-ASSOCIATED PROTEIN 1"/>
    <property type="match status" value="1"/>
</dbReference>
<proteinExistence type="predicted"/>
<evidence type="ECO:0000313" key="3">
    <source>
        <dbReference type="Proteomes" id="UP000265520"/>
    </source>
</evidence>
<reference evidence="2 3" key="1">
    <citation type="journal article" date="2018" name="Front. Plant Sci.">
        <title>Red Clover (Trifolium pratense) and Zigzag Clover (T. medium) - A Picture of Genomic Similarities and Differences.</title>
        <authorList>
            <person name="Dluhosova J."/>
            <person name="Istvanek J."/>
            <person name="Nedelnik J."/>
            <person name="Repkova J."/>
        </authorList>
    </citation>
    <scope>NUCLEOTIDE SEQUENCE [LARGE SCALE GENOMIC DNA]</scope>
    <source>
        <strain evidence="3">cv. 10/8</strain>
        <tissue evidence="2">Leaf</tissue>
    </source>
</reference>
<dbReference type="GO" id="GO:0005730">
    <property type="term" value="C:nucleolus"/>
    <property type="evidence" value="ECO:0007669"/>
    <property type="project" value="TreeGrafter"/>
</dbReference>
<dbReference type="InterPro" id="IPR032436">
    <property type="entry name" value="URB1_C"/>
</dbReference>
<name>A0A392QI19_9FABA</name>
<accession>A0A392QI19</accession>
<dbReference type="PANTHER" id="PTHR13500">
    <property type="entry name" value="NUCLEOLAR PRERIBOSOMAL-ASSOCIATED PROTEIN 1"/>
    <property type="match status" value="1"/>
</dbReference>
<feature type="domain" description="URB1 C-terminal" evidence="1">
    <location>
        <begin position="3"/>
        <end position="94"/>
    </location>
</feature>
<evidence type="ECO:0000313" key="2">
    <source>
        <dbReference type="EMBL" id="MCI23524.1"/>
    </source>
</evidence>
<organism evidence="2 3">
    <name type="scientific">Trifolium medium</name>
    <dbReference type="NCBI Taxonomy" id="97028"/>
    <lineage>
        <taxon>Eukaryota</taxon>
        <taxon>Viridiplantae</taxon>
        <taxon>Streptophyta</taxon>
        <taxon>Embryophyta</taxon>
        <taxon>Tracheophyta</taxon>
        <taxon>Spermatophyta</taxon>
        <taxon>Magnoliopsida</taxon>
        <taxon>eudicotyledons</taxon>
        <taxon>Gunneridae</taxon>
        <taxon>Pentapetalae</taxon>
        <taxon>rosids</taxon>
        <taxon>fabids</taxon>
        <taxon>Fabales</taxon>
        <taxon>Fabaceae</taxon>
        <taxon>Papilionoideae</taxon>
        <taxon>50 kb inversion clade</taxon>
        <taxon>NPAAA clade</taxon>
        <taxon>Hologalegina</taxon>
        <taxon>IRL clade</taxon>
        <taxon>Trifolieae</taxon>
        <taxon>Trifolium</taxon>
    </lineage>
</organism>
<dbReference type="GO" id="GO:0000463">
    <property type="term" value="P:maturation of LSU-rRNA from tricistronic rRNA transcript (SSU-rRNA, 5.8S rRNA, LSU-rRNA)"/>
    <property type="evidence" value="ECO:0007669"/>
    <property type="project" value="TreeGrafter"/>
</dbReference>
<dbReference type="AlphaFoldDB" id="A0A392QI19"/>
<dbReference type="InterPro" id="IPR039844">
    <property type="entry name" value="URB1"/>
</dbReference>
<comment type="caution">
    <text evidence="2">The sequence shown here is derived from an EMBL/GenBank/DDBJ whole genome shotgun (WGS) entry which is preliminary data.</text>
</comment>
<evidence type="ECO:0000259" key="1">
    <source>
        <dbReference type="Pfam" id="PF16201"/>
    </source>
</evidence>
<dbReference type="Proteomes" id="UP000265520">
    <property type="component" value="Unassembled WGS sequence"/>
</dbReference>
<dbReference type="EMBL" id="LXQA010136553">
    <property type="protein sequence ID" value="MCI23524.1"/>
    <property type="molecule type" value="Genomic_DNA"/>
</dbReference>
<protein>
    <submittedName>
        <fullName evidence="2">Nucleolar pre-ribosomal-associated protein 1-like</fullName>
    </submittedName>
</protein>
<keyword evidence="3" id="KW-1185">Reference proteome</keyword>